<sequence length="1093" mass="119769">MAAAMEARLVRPAAATRGATSVRRLMWGGERHHLCGFGRQFRVGVRRPPAPARVWAAHGPDAGNGSVESSGKPRRGDDKWEVRADGGRRSGSTNAVAAPVLTTVKRVFTFGKGNSEGHKGMKTLLGGKGANLAEMASIGLSVPPGFTISTDACQEYRDNGKQIPMGLWDEVLDGLTAVEQDMGTALGDPSRPLLLSVRSGAAISMPGMMDTVLNLGLNDEVVTGLAARSGERFAYDSYRRFLDMFGDVVSHDSRPRCSVLSLLFGIVIFLSKETYLFPIHHSYLKRAFRQLFLRVMGIPHSLFEEKLEDLKAAKGVEMDADLTAADLKELVAEYKKVYMEAKGEQFPSDPKKQLYLAVLAVFDSWDSPRAIKYRSINQITGLKGTAVNVQCMVFGNMGETSGTGVLFTRNPSTGEKKLFGEFLINAQGEDVVAGIRTPEDLDTMKRCMPEAYEELVENCCILEKHYKDMMDIEFTVQENRLWMLQCRSGKRTGKGAVKIAVDMVNEGLVEIRSAIKMVEPGHLDQLLHPQFEDPAAYKDKVIATGLAASPGAAVGQVVFSADDAEAWHAQGKSVILVRTETSPEDVGGMHAATGILTATGGMTSHAAVVARGWGKCCVSACSDIRVNDAEKVVIVGDRIIQEGEWLSLNGSTGEAILGKQPLSPPALSADLGTFMSWVDQIRQLKVMANADTPGDALTARNNGAEGIGLCRTEHMFFASDERIKAVRQMIMAASVDQRKTALDLLLPYQRSDFEGIFRAMDGLPVTIRLLDPPLHEFLPEGDVEEIVTQLASDIGMTEDEVFSRIEKLSEVNPMLGFRGCRLGISYPELTEMQACAIFEAAISMTDQGFRVLPEIMVPLELGHQVSVIRRTAEKVFSAMGTSISYKVGTMIEIPRAALVADEIAEQAEFFSFGTNDLTQMTFGYSRDDVGKFLPIYLSNGILQSDPFEVLDQKGVGQLIKLATERGRSARPDLKVDLWEYVESMVENLLPLHFLLRLDWIMSHAHHSGCFFKLSFKILGDSCYLVTKLGCSIHIGHLGCFPTLGPHCKASSGTSCCLRKIQRMYSNLNCSRFFQGRALPSLFWKGTSLFTKPR</sequence>
<evidence type="ECO:0000256" key="4">
    <source>
        <dbReference type="ARBA" id="ARBA00022679"/>
    </source>
</evidence>
<dbReference type="InterPro" id="IPR010121">
    <property type="entry name" value="Pyruvate_phosphate_dikinase"/>
</dbReference>
<dbReference type="NCBIfam" id="TIGR01828">
    <property type="entry name" value="pyru_phos_dikin"/>
    <property type="match status" value="1"/>
</dbReference>
<keyword evidence="5" id="KW-0479">Metal-binding</keyword>
<keyword evidence="16" id="KW-1185">Reference proteome</keyword>
<evidence type="ECO:0000256" key="6">
    <source>
        <dbReference type="ARBA" id="ARBA00022741"/>
    </source>
</evidence>
<dbReference type="Pfam" id="PF02896">
    <property type="entry name" value="PEP-utilizers_C"/>
    <property type="match status" value="1"/>
</dbReference>
<keyword evidence="7" id="KW-0418">Kinase</keyword>
<dbReference type="Gene3D" id="3.30.1490.20">
    <property type="entry name" value="ATP-grasp fold, A domain"/>
    <property type="match status" value="2"/>
</dbReference>
<feature type="region of interest" description="Disordered" evidence="11">
    <location>
        <begin position="54"/>
        <end position="94"/>
    </location>
</feature>
<dbReference type="InterPro" id="IPR040442">
    <property type="entry name" value="Pyrv_kinase-like_dom_sf"/>
</dbReference>
<keyword evidence="6" id="KW-0547">Nucleotide-binding</keyword>
<evidence type="ECO:0000256" key="9">
    <source>
        <dbReference type="ARBA" id="ARBA00022842"/>
    </source>
</evidence>
<organism evidence="15 16">
    <name type="scientific">Colocasia esculenta</name>
    <name type="common">Wild taro</name>
    <name type="synonym">Arum esculentum</name>
    <dbReference type="NCBI Taxonomy" id="4460"/>
    <lineage>
        <taxon>Eukaryota</taxon>
        <taxon>Viridiplantae</taxon>
        <taxon>Streptophyta</taxon>
        <taxon>Embryophyta</taxon>
        <taxon>Tracheophyta</taxon>
        <taxon>Spermatophyta</taxon>
        <taxon>Magnoliopsida</taxon>
        <taxon>Liliopsida</taxon>
        <taxon>Araceae</taxon>
        <taxon>Aroideae</taxon>
        <taxon>Colocasieae</taxon>
        <taxon>Colocasia</taxon>
    </lineage>
</organism>
<feature type="domain" description="Pyruvate phosphate dikinase AMP/ATP-binding" evidence="13">
    <location>
        <begin position="451"/>
        <end position="506"/>
    </location>
</feature>
<dbReference type="Gene3D" id="3.50.30.10">
    <property type="entry name" value="Phosphohistidine domain"/>
    <property type="match status" value="1"/>
</dbReference>
<dbReference type="InterPro" id="IPR023151">
    <property type="entry name" value="PEP_util_CS"/>
</dbReference>
<gene>
    <name evidence="15" type="ORF">Taro_016838</name>
</gene>
<dbReference type="FunFam" id="3.50.30.10:FF:000009">
    <property type="entry name" value="Pyruvate, phosphate dikinase, chloroplastic"/>
    <property type="match status" value="1"/>
</dbReference>
<dbReference type="InterPro" id="IPR018274">
    <property type="entry name" value="PEP_util_AS"/>
</dbReference>
<dbReference type="InterPro" id="IPR015813">
    <property type="entry name" value="Pyrv/PenolPyrv_kinase-like_dom"/>
</dbReference>
<accession>A0A843ULH5</accession>
<keyword evidence="9" id="KW-0460">Magnesium</keyword>
<dbReference type="InterPro" id="IPR008279">
    <property type="entry name" value="PEP-util_enz_mobile_dom"/>
</dbReference>
<comment type="caution">
    <text evidence="15">The sequence shown here is derived from an EMBL/GenBank/DDBJ whole genome shotgun (WGS) entry which is preliminary data.</text>
</comment>
<evidence type="ECO:0000256" key="5">
    <source>
        <dbReference type="ARBA" id="ARBA00022723"/>
    </source>
</evidence>
<dbReference type="GO" id="GO:0046872">
    <property type="term" value="F:metal ion binding"/>
    <property type="evidence" value="ECO:0007669"/>
    <property type="project" value="UniProtKB-KW"/>
</dbReference>
<dbReference type="InterPro" id="IPR036637">
    <property type="entry name" value="Phosphohistidine_dom_sf"/>
</dbReference>
<evidence type="ECO:0000256" key="7">
    <source>
        <dbReference type="ARBA" id="ARBA00022777"/>
    </source>
</evidence>
<evidence type="ECO:0000313" key="15">
    <source>
        <dbReference type="EMBL" id="MQL84325.1"/>
    </source>
</evidence>
<evidence type="ECO:0000256" key="1">
    <source>
        <dbReference type="ARBA" id="ARBA00001946"/>
    </source>
</evidence>
<dbReference type="SUPFAM" id="SSF56059">
    <property type="entry name" value="Glutathione synthetase ATP-binding domain-like"/>
    <property type="match status" value="2"/>
</dbReference>
<comment type="cofactor">
    <cofactor evidence="1">
        <name>Mg(2+)</name>
        <dbReference type="ChEBI" id="CHEBI:18420"/>
    </cofactor>
</comment>
<evidence type="ECO:0000256" key="8">
    <source>
        <dbReference type="ARBA" id="ARBA00022840"/>
    </source>
</evidence>
<feature type="domain" description="PEP-utilising enzyme mobile" evidence="12">
    <location>
        <begin position="572"/>
        <end position="653"/>
    </location>
</feature>
<dbReference type="Pfam" id="PF00391">
    <property type="entry name" value="PEP-utilizers"/>
    <property type="match status" value="1"/>
</dbReference>
<evidence type="ECO:0000259" key="14">
    <source>
        <dbReference type="Pfam" id="PF02896"/>
    </source>
</evidence>
<keyword evidence="8" id="KW-0067">ATP-binding</keyword>
<dbReference type="GO" id="GO:0016301">
    <property type="term" value="F:kinase activity"/>
    <property type="evidence" value="ECO:0007669"/>
    <property type="project" value="UniProtKB-KW"/>
</dbReference>
<evidence type="ECO:0000259" key="12">
    <source>
        <dbReference type="Pfam" id="PF00391"/>
    </source>
</evidence>
<evidence type="ECO:0000256" key="11">
    <source>
        <dbReference type="SAM" id="MobiDB-lite"/>
    </source>
</evidence>
<dbReference type="Gene3D" id="1.20.80.30">
    <property type="match status" value="1"/>
</dbReference>
<comment type="similarity">
    <text evidence="2">Belongs to the PEP-utilizing enzyme family.</text>
</comment>
<dbReference type="EMBL" id="NMUH01000754">
    <property type="protein sequence ID" value="MQL84325.1"/>
    <property type="molecule type" value="Genomic_DNA"/>
</dbReference>
<dbReference type="NCBIfam" id="NF004531">
    <property type="entry name" value="PRK05878.1"/>
    <property type="match status" value="1"/>
</dbReference>
<name>A0A843ULH5_COLES</name>
<dbReference type="OrthoDB" id="6123450at2759"/>
<dbReference type="Gene3D" id="3.30.470.20">
    <property type="entry name" value="ATP-grasp fold, B domain"/>
    <property type="match status" value="1"/>
</dbReference>
<comment type="catalytic activity">
    <reaction evidence="10">
        <text>pyruvate + phosphate + ATP = phosphoenolpyruvate + AMP + diphosphate + H(+)</text>
        <dbReference type="Rhea" id="RHEA:10756"/>
        <dbReference type="ChEBI" id="CHEBI:15361"/>
        <dbReference type="ChEBI" id="CHEBI:15378"/>
        <dbReference type="ChEBI" id="CHEBI:30616"/>
        <dbReference type="ChEBI" id="CHEBI:33019"/>
        <dbReference type="ChEBI" id="CHEBI:43474"/>
        <dbReference type="ChEBI" id="CHEBI:58702"/>
        <dbReference type="ChEBI" id="CHEBI:456215"/>
        <dbReference type="EC" id="2.7.9.1"/>
    </reaction>
</comment>
<dbReference type="FunFam" id="3.30.470.20:FF:000038">
    <property type="entry name" value="Pyruvate, phosphate dikinase, chloroplastic"/>
    <property type="match status" value="1"/>
</dbReference>
<dbReference type="InterPro" id="IPR002192">
    <property type="entry name" value="PPDK_AMP/ATP-bd"/>
</dbReference>
<evidence type="ECO:0000256" key="10">
    <source>
        <dbReference type="ARBA" id="ARBA00048103"/>
    </source>
</evidence>
<dbReference type="InterPro" id="IPR013815">
    <property type="entry name" value="ATP_grasp_subdomain_1"/>
</dbReference>
<evidence type="ECO:0000256" key="3">
    <source>
        <dbReference type="ARBA" id="ARBA00011994"/>
    </source>
</evidence>
<feature type="domain" description="Pyruvate phosphate dikinase AMP/ATP-binding" evidence="13">
    <location>
        <begin position="124"/>
        <end position="159"/>
    </location>
</feature>
<dbReference type="SUPFAM" id="SSF51621">
    <property type="entry name" value="Phosphoenolpyruvate/pyruvate domain"/>
    <property type="match status" value="1"/>
</dbReference>
<feature type="domain" description="Pyruvate phosphate dikinase AMP/ATP-binding" evidence="13">
    <location>
        <begin position="169"/>
        <end position="441"/>
    </location>
</feature>
<protein>
    <recommendedName>
        <fullName evidence="3">pyruvate, phosphate dikinase</fullName>
        <ecNumber evidence="3">2.7.9.1</ecNumber>
    </recommendedName>
</protein>
<feature type="compositionally biased region" description="Basic and acidic residues" evidence="11">
    <location>
        <begin position="74"/>
        <end position="88"/>
    </location>
</feature>
<dbReference type="Gene3D" id="3.20.20.60">
    <property type="entry name" value="Phosphoenolpyruvate-binding domains"/>
    <property type="match status" value="1"/>
</dbReference>
<dbReference type="PROSITE" id="PS00742">
    <property type="entry name" value="PEP_ENZYMES_2"/>
    <property type="match status" value="1"/>
</dbReference>
<dbReference type="GO" id="GO:0005524">
    <property type="term" value="F:ATP binding"/>
    <property type="evidence" value="ECO:0007669"/>
    <property type="project" value="UniProtKB-KW"/>
</dbReference>
<dbReference type="PROSITE" id="PS00370">
    <property type="entry name" value="PEP_ENZYMES_PHOS_SITE"/>
    <property type="match status" value="1"/>
</dbReference>
<dbReference type="Pfam" id="PF01326">
    <property type="entry name" value="PPDK_N"/>
    <property type="match status" value="3"/>
</dbReference>
<dbReference type="GO" id="GO:0050242">
    <property type="term" value="F:pyruvate, phosphate dikinase activity"/>
    <property type="evidence" value="ECO:0007669"/>
    <property type="project" value="UniProtKB-EC"/>
</dbReference>
<evidence type="ECO:0000313" key="16">
    <source>
        <dbReference type="Proteomes" id="UP000652761"/>
    </source>
</evidence>
<dbReference type="Gene3D" id="1.10.189.10">
    <property type="entry name" value="Pyruvate Phosphate Dikinase, domain 2"/>
    <property type="match status" value="1"/>
</dbReference>
<dbReference type="PANTHER" id="PTHR22931:SF9">
    <property type="entry name" value="PYRUVATE, PHOSPHATE DIKINASE 1, CHLOROPLASTIC"/>
    <property type="match status" value="1"/>
</dbReference>
<evidence type="ECO:0000259" key="13">
    <source>
        <dbReference type="Pfam" id="PF01326"/>
    </source>
</evidence>
<keyword evidence="4" id="KW-0808">Transferase</keyword>
<dbReference type="Proteomes" id="UP000652761">
    <property type="component" value="Unassembled WGS sequence"/>
</dbReference>
<proteinExistence type="inferred from homology"/>
<feature type="domain" description="PEP-utilising enzyme C-terminal" evidence="14">
    <location>
        <begin position="667"/>
        <end position="967"/>
    </location>
</feature>
<dbReference type="SUPFAM" id="SSF52009">
    <property type="entry name" value="Phosphohistidine domain"/>
    <property type="match status" value="1"/>
</dbReference>
<evidence type="ECO:0000256" key="2">
    <source>
        <dbReference type="ARBA" id="ARBA00007837"/>
    </source>
</evidence>
<dbReference type="AlphaFoldDB" id="A0A843ULH5"/>
<dbReference type="EC" id="2.7.9.1" evidence="3"/>
<dbReference type="InterPro" id="IPR000121">
    <property type="entry name" value="PEP_util_C"/>
</dbReference>
<reference evidence="15" key="1">
    <citation type="submission" date="2017-07" db="EMBL/GenBank/DDBJ databases">
        <title>Taro Niue Genome Assembly and Annotation.</title>
        <authorList>
            <person name="Atibalentja N."/>
            <person name="Keating K."/>
            <person name="Fields C.J."/>
        </authorList>
    </citation>
    <scope>NUCLEOTIDE SEQUENCE</scope>
    <source>
        <strain evidence="15">Niue_2</strain>
        <tissue evidence="15">Leaf</tissue>
    </source>
</reference>
<dbReference type="PANTHER" id="PTHR22931">
    <property type="entry name" value="PHOSPHOENOLPYRUVATE DIKINASE-RELATED"/>
    <property type="match status" value="1"/>
</dbReference>